<dbReference type="AlphaFoldDB" id="A0A329B3Q3"/>
<gene>
    <name evidence="3" type="ORF">BX591_16210</name>
</gene>
<feature type="compositionally biased region" description="Polar residues" evidence="1">
    <location>
        <begin position="146"/>
        <end position="155"/>
    </location>
</feature>
<comment type="caution">
    <text evidence="3">The sequence shown here is derived from an EMBL/GenBank/DDBJ whole genome shotgun (WGS) entry which is preliminary data.</text>
</comment>
<dbReference type="PROSITE" id="PS51257">
    <property type="entry name" value="PROKAR_LIPOPROTEIN"/>
    <property type="match status" value="1"/>
</dbReference>
<reference evidence="3 4" key="1">
    <citation type="submission" date="2018-06" db="EMBL/GenBank/DDBJ databases">
        <title>Genomic Encyclopedia of Type Strains, Phase III (KMG-III): the genomes of soil and plant-associated and newly described type strains.</title>
        <authorList>
            <person name="Whitman W."/>
        </authorList>
    </citation>
    <scope>NUCLEOTIDE SEQUENCE [LARGE SCALE GENOMIC DNA]</scope>
    <source>
        <strain evidence="3 4">LMG 23644</strain>
    </source>
</reference>
<name>A0A329B3Q3_9BURK</name>
<dbReference type="EMBL" id="QLTK01000062">
    <property type="protein sequence ID" value="RAS14932.1"/>
    <property type="molecule type" value="Genomic_DNA"/>
</dbReference>
<dbReference type="OrthoDB" id="8852666at2"/>
<sequence length="155" mass="16700">MRKLALLLGLWSAGACALPGTGSVDFGETIVPMLDARPAFKKYLLCNFQIVSDPTGTRIGDVAMPYLGGSVTGPYSMWANWQSPTGPVRVTLTLNTSITFFDKRGRPIHGGNYRPAVRFVEKLDSIEVDPPDDGQPESTPGGFKYQASSSLCTGR</sequence>
<dbReference type="RefSeq" id="WP_111935978.1">
    <property type="nucleotide sequence ID" value="NZ_CADFFP010000054.1"/>
</dbReference>
<proteinExistence type="predicted"/>
<feature type="signal peptide" evidence="2">
    <location>
        <begin position="1"/>
        <end position="17"/>
    </location>
</feature>
<evidence type="ECO:0000256" key="1">
    <source>
        <dbReference type="SAM" id="MobiDB-lite"/>
    </source>
</evidence>
<protein>
    <submittedName>
        <fullName evidence="3">Uncharacterized protein</fullName>
    </submittedName>
</protein>
<evidence type="ECO:0000313" key="4">
    <source>
        <dbReference type="Proteomes" id="UP000248918"/>
    </source>
</evidence>
<feature type="region of interest" description="Disordered" evidence="1">
    <location>
        <begin position="127"/>
        <end position="155"/>
    </location>
</feature>
<keyword evidence="2" id="KW-0732">Signal</keyword>
<feature type="chain" id="PRO_5016454000" evidence="2">
    <location>
        <begin position="18"/>
        <end position="155"/>
    </location>
</feature>
<evidence type="ECO:0000313" key="3">
    <source>
        <dbReference type="EMBL" id="RAS14932.1"/>
    </source>
</evidence>
<organism evidence="3 4">
    <name type="scientific">Paraburkholderia bryophila</name>
    <dbReference type="NCBI Taxonomy" id="420952"/>
    <lineage>
        <taxon>Bacteria</taxon>
        <taxon>Pseudomonadati</taxon>
        <taxon>Pseudomonadota</taxon>
        <taxon>Betaproteobacteria</taxon>
        <taxon>Burkholderiales</taxon>
        <taxon>Burkholderiaceae</taxon>
        <taxon>Paraburkholderia</taxon>
    </lineage>
</organism>
<dbReference type="Proteomes" id="UP000248918">
    <property type="component" value="Unassembled WGS sequence"/>
</dbReference>
<accession>A0A329B3Q3</accession>
<evidence type="ECO:0000256" key="2">
    <source>
        <dbReference type="SAM" id="SignalP"/>
    </source>
</evidence>